<dbReference type="PANTHER" id="PTHR36507:SF1">
    <property type="entry name" value="BLL1555 PROTEIN"/>
    <property type="match status" value="1"/>
</dbReference>
<evidence type="ECO:0000313" key="3">
    <source>
        <dbReference type="EMBL" id="MBT2189395.1"/>
    </source>
</evidence>
<keyword evidence="4" id="KW-1185">Reference proteome</keyword>
<dbReference type="AlphaFoldDB" id="A0A9X1DG72"/>
<dbReference type="Pfam" id="PF13473">
    <property type="entry name" value="Cupredoxin_1"/>
    <property type="match status" value="1"/>
</dbReference>
<sequence length="117" mass="12753">MAWSRAIAHVSVAAVLFAVTGEAAGESVSGRQSRTFTIVIDKMAFGSASPDLRVGDAVVWINRDLFRHTATALDKSFDVDLEPGKSARITLTRPGVIAFVCRYHPGMKGKLQVHERR</sequence>
<protein>
    <submittedName>
        <fullName evidence="3">Cupredoxin domain-containing protein</fullName>
    </submittedName>
</protein>
<dbReference type="Gene3D" id="2.60.40.420">
    <property type="entry name" value="Cupredoxins - blue copper proteins"/>
    <property type="match status" value="1"/>
</dbReference>
<dbReference type="SUPFAM" id="SSF49503">
    <property type="entry name" value="Cupredoxins"/>
    <property type="match status" value="1"/>
</dbReference>
<name>A0A9X1DG72_9SPHN</name>
<dbReference type="RefSeq" id="WP_214625652.1">
    <property type="nucleotide sequence ID" value="NZ_JAHGAW010000018.1"/>
</dbReference>
<dbReference type="InterPro" id="IPR052721">
    <property type="entry name" value="ET_Amicyanin"/>
</dbReference>
<dbReference type="EMBL" id="JAHGAW010000018">
    <property type="protein sequence ID" value="MBT2189395.1"/>
    <property type="molecule type" value="Genomic_DNA"/>
</dbReference>
<dbReference type="PANTHER" id="PTHR36507">
    <property type="entry name" value="BLL1555 PROTEIN"/>
    <property type="match status" value="1"/>
</dbReference>
<evidence type="ECO:0000313" key="4">
    <source>
        <dbReference type="Proteomes" id="UP001138757"/>
    </source>
</evidence>
<comment type="caution">
    <text evidence="3">The sequence shown here is derived from an EMBL/GenBank/DDBJ whole genome shotgun (WGS) entry which is preliminary data.</text>
</comment>
<accession>A0A9X1DG72</accession>
<dbReference type="InterPro" id="IPR008972">
    <property type="entry name" value="Cupredoxin"/>
</dbReference>
<gene>
    <name evidence="3" type="ORF">KK488_20785</name>
</gene>
<evidence type="ECO:0000259" key="2">
    <source>
        <dbReference type="Pfam" id="PF13473"/>
    </source>
</evidence>
<dbReference type="InterPro" id="IPR028096">
    <property type="entry name" value="EfeO_Cupredoxin"/>
</dbReference>
<evidence type="ECO:0000256" key="1">
    <source>
        <dbReference type="SAM" id="SignalP"/>
    </source>
</evidence>
<organism evidence="3 4">
    <name type="scientific">Sphingobium nicotianae</name>
    <dbReference type="NCBI Taxonomy" id="2782607"/>
    <lineage>
        <taxon>Bacteria</taxon>
        <taxon>Pseudomonadati</taxon>
        <taxon>Pseudomonadota</taxon>
        <taxon>Alphaproteobacteria</taxon>
        <taxon>Sphingomonadales</taxon>
        <taxon>Sphingomonadaceae</taxon>
        <taxon>Sphingobium</taxon>
    </lineage>
</organism>
<feature type="domain" description="EfeO-type cupredoxin-like" evidence="2">
    <location>
        <begin position="14"/>
        <end position="112"/>
    </location>
</feature>
<proteinExistence type="predicted"/>
<reference evidence="3" key="1">
    <citation type="submission" date="2021-05" db="EMBL/GenBank/DDBJ databases">
        <title>Genome of Sphingobium sp. strain.</title>
        <authorList>
            <person name="Fan R."/>
        </authorList>
    </citation>
    <scope>NUCLEOTIDE SEQUENCE</scope>
    <source>
        <strain evidence="3">H33</strain>
    </source>
</reference>
<feature type="signal peptide" evidence="1">
    <location>
        <begin position="1"/>
        <end position="23"/>
    </location>
</feature>
<dbReference type="Proteomes" id="UP001138757">
    <property type="component" value="Unassembled WGS sequence"/>
</dbReference>
<keyword evidence="1" id="KW-0732">Signal</keyword>
<feature type="chain" id="PRO_5040963810" evidence="1">
    <location>
        <begin position="24"/>
        <end position="117"/>
    </location>
</feature>